<dbReference type="EMBL" id="JACIJD010000006">
    <property type="protein sequence ID" value="MBB5693674.1"/>
    <property type="molecule type" value="Genomic_DNA"/>
</dbReference>
<comment type="caution">
    <text evidence="9">The sequence shown here is derived from an EMBL/GenBank/DDBJ whole genome shotgun (WGS) entry which is preliminary data.</text>
</comment>
<dbReference type="NCBIfam" id="TIGR01800">
    <property type="entry name" value="cit_synth_II"/>
    <property type="match status" value="1"/>
</dbReference>
<evidence type="ECO:0000256" key="1">
    <source>
        <dbReference type="ARBA" id="ARBA00004751"/>
    </source>
</evidence>
<dbReference type="RefSeq" id="WP_184516270.1">
    <property type="nucleotide sequence ID" value="NZ_JACIJD010000006.1"/>
</dbReference>
<keyword evidence="10" id="KW-1185">Reference proteome</keyword>
<keyword evidence="3" id="KW-0816">Tricarboxylic acid cycle</keyword>
<dbReference type="AlphaFoldDB" id="A0A840YIC6"/>
<name>A0A840YIC6_9PROT</name>
<evidence type="ECO:0000256" key="8">
    <source>
        <dbReference type="RuleBase" id="RU003406"/>
    </source>
</evidence>
<comment type="catalytic activity">
    <reaction evidence="5">
        <text>oxaloacetate + acetyl-CoA + H2O = citrate + CoA + H(+)</text>
        <dbReference type="Rhea" id="RHEA:16845"/>
        <dbReference type="ChEBI" id="CHEBI:15377"/>
        <dbReference type="ChEBI" id="CHEBI:15378"/>
        <dbReference type="ChEBI" id="CHEBI:16452"/>
        <dbReference type="ChEBI" id="CHEBI:16947"/>
        <dbReference type="ChEBI" id="CHEBI:57287"/>
        <dbReference type="ChEBI" id="CHEBI:57288"/>
        <dbReference type="EC" id="2.3.3.16"/>
    </reaction>
</comment>
<dbReference type="PANTHER" id="PTHR11739">
    <property type="entry name" value="CITRATE SYNTHASE"/>
    <property type="match status" value="1"/>
</dbReference>
<dbReference type="NCBIfam" id="NF010636">
    <property type="entry name" value="PRK14033.1"/>
    <property type="match status" value="1"/>
</dbReference>
<sequence length="378" mass="41400">MSEAQSEIRKGLVGVVADVSSVSKVMPETNSLTYRGYPVQDLAENCAFEEVAYLLWNGELPNASQLAEFRREEASQRVLTPALLEVIRAFPHDAHPMDAIRTAVSFLGMEDPETADVSEPATRRKAMRLLAKIPTAIAAAHRASKGLDAIAPDPSLTFAENFFHLVFGKVPQPEVVKAFDVSLTLYAEHGFNASTFTARTITSTGADLHGAVVGGIAALKGPLHGGANEAVMHMLSEIGDPSRAVEWLQSRFDHRALVMGFGHRVYKNGDSRVPTMTKYAERMAEVVGDRRWMEMSRLLAAEMLEKKNIHPNLDFPAGPAYHLMGFDIPLFTPIFVASRITGWAAHVIEQAVDNRLIRPLSQYTGAAQRAVPPMSQRG</sequence>
<organism evidence="9 10">
    <name type="scientific">Muricoccus pecuniae</name>
    <dbReference type="NCBI Taxonomy" id="693023"/>
    <lineage>
        <taxon>Bacteria</taxon>
        <taxon>Pseudomonadati</taxon>
        <taxon>Pseudomonadota</taxon>
        <taxon>Alphaproteobacteria</taxon>
        <taxon>Acetobacterales</taxon>
        <taxon>Roseomonadaceae</taxon>
        <taxon>Muricoccus</taxon>
    </lineage>
</organism>
<dbReference type="InterPro" id="IPR016142">
    <property type="entry name" value="Citrate_synth-like_lrg_a-sub"/>
</dbReference>
<evidence type="ECO:0000256" key="4">
    <source>
        <dbReference type="ARBA" id="ARBA00022679"/>
    </source>
</evidence>
<dbReference type="InterPro" id="IPR011278">
    <property type="entry name" value="2-MeCitrate/Citrate_synth_II"/>
</dbReference>
<dbReference type="GO" id="GO:0005975">
    <property type="term" value="P:carbohydrate metabolic process"/>
    <property type="evidence" value="ECO:0007669"/>
    <property type="project" value="TreeGrafter"/>
</dbReference>
<dbReference type="PIRSF" id="PIRSF001369">
    <property type="entry name" value="Citrate_synth"/>
    <property type="match status" value="1"/>
</dbReference>
<evidence type="ECO:0000313" key="9">
    <source>
        <dbReference type="EMBL" id="MBB5693674.1"/>
    </source>
</evidence>
<dbReference type="InterPro" id="IPR036969">
    <property type="entry name" value="Citrate_synthase_sf"/>
</dbReference>
<dbReference type="Proteomes" id="UP000580654">
    <property type="component" value="Unassembled WGS sequence"/>
</dbReference>
<protein>
    <recommendedName>
        <fullName evidence="6">Citrate synthase</fullName>
    </recommendedName>
</protein>
<reference evidence="9 10" key="1">
    <citation type="submission" date="2020-08" db="EMBL/GenBank/DDBJ databases">
        <title>Genomic Encyclopedia of Type Strains, Phase IV (KMG-IV): sequencing the most valuable type-strain genomes for metagenomic binning, comparative biology and taxonomic classification.</title>
        <authorList>
            <person name="Goeker M."/>
        </authorList>
    </citation>
    <scope>NUCLEOTIDE SEQUENCE [LARGE SCALE GENOMIC DNA]</scope>
    <source>
        <strain evidence="9 10">DSM 25622</strain>
    </source>
</reference>
<feature type="active site" evidence="7">
    <location>
        <position position="263"/>
    </location>
</feature>
<keyword evidence="9" id="KW-0012">Acyltransferase</keyword>
<proteinExistence type="inferred from homology"/>
<gene>
    <name evidence="9" type="ORF">FHS87_001707</name>
</gene>
<evidence type="ECO:0000256" key="7">
    <source>
        <dbReference type="PIRSR" id="PIRSR001369-1"/>
    </source>
</evidence>
<dbReference type="PRINTS" id="PR00143">
    <property type="entry name" value="CITRTSNTHASE"/>
</dbReference>
<evidence type="ECO:0000256" key="5">
    <source>
        <dbReference type="ARBA" id="ARBA00049288"/>
    </source>
</evidence>
<dbReference type="PANTHER" id="PTHR11739:SF4">
    <property type="entry name" value="CITRATE SYNTHASE, PEROXISOMAL"/>
    <property type="match status" value="1"/>
</dbReference>
<dbReference type="InterPro" id="IPR024176">
    <property type="entry name" value="Citrate_synthase_bac-typ"/>
</dbReference>
<evidence type="ECO:0000256" key="6">
    <source>
        <dbReference type="PIRNR" id="PIRNR001369"/>
    </source>
</evidence>
<comment type="pathway">
    <text evidence="1">Carbohydrate metabolism; tricarboxylic acid cycle; isocitrate from oxaloacetate: step 1/2.</text>
</comment>
<dbReference type="Gene3D" id="1.10.580.10">
    <property type="entry name" value="Citrate Synthase, domain 1"/>
    <property type="match status" value="1"/>
</dbReference>
<feature type="active site" evidence="7">
    <location>
        <position position="314"/>
    </location>
</feature>
<dbReference type="GO" id="GO:0005829">
    <property type="term" value="C:cytosol"/>
    <property type="evidence" value="ECO:0007669"/>
    <property type="project" value="TreeGrafter"/>
</dbReference>
<dbReference type="InterPro" id="IPR016143">
    <property type="entry name" value="Citrate_synth-like_sm_a-sub"/>
</dbReference>
<dbReference type="Pfam" id="PF00285">
    <property type="entry name" value="Citrate_synt"/>
    <property type="match status" value="1"/>
</dbReference>
<dbReference type="UniPathway" id="UPA00223">
    <property type="reaction ID" value="UER00717"/>
</dbReference>
<dbReference type="InterPro" id="IPR002020">
    <property type="entry name" value="Citrate_synthase"/>
</dbReference>
<evidence type="ECO:0000256" key="2">
    <source>
        <dbReference type="ARBA" id="ARBA00010566"/>
    </source>
</evidence>
<dbReference type="GO" id="GO:0006099">
    <property type="term" value="P:tricarboxylic acid cycle"/>
    <property type="evidence" value="ECO:0007669"/>
    <property type="project" value="UniProtKB-UniPathway"/>
</dbReference>
<evidence type="ECO:0000256" key="3">
    <source>
        <dbReference type="ARBA" id="ARBA00022532"/>
    </source>
</evidence>
<dbReference type="InterPro" id="IPR019810">
    <property type="entry name" value="Citrate_synthase_AS"/>
</dbReference>
<dbReference type="PROSITE" id="PS00480">
    <property type="entry name" value="CITRATE_SYNTHASE"/>
    <property type="match status" value="1"/>
</dbReference>
<dbReference type="SUPFAM" id="SSF48256">
    <property type="entry name" value="Citrate synthase"/>
    <property type="match status" value="1"/>
</dbReference>
<evidence type="ECO:0000313" key="10">
    <source>
        <dbReference type="Proteomes" id="UP000580654"/>
    </source>
</evidence>
<comment type="similarity">
    <text evidence="2 6 8">Belongs to the citrate synthase family.</text>
</comment>
<dbReference type="GO" id="GO:0036440">
    <property type="term" value="F:citrate synthase activity"/>
    <property type="evidence" value="ECO:0007669"/>
    <property type="project" value="UniProtKB-EC"/>
</dbReference>
<accession>A0A840YIC6</accession>
<dbReference type="Gene3D" id="1.10.230.10">
    <property type="entry name" value="Cytochrome P450-Terp, domain 2"/>
    <property type="match status" value="1"/>
</dbReference>
<keyword evidence="4 6" id="KW-0808">Transferase</keyword>